<organism evidence="1 2">
    <name type="scientific">Selenomonas ruminis</name>
    <dbReference type="NCBI Taxonomy" id="2593411"/>
    <lineage>
        <taxon>Bacteria</taxon>
        <taxon>Bacillati</taxon>
        <taxon>Bacillota</taxon>
        <taxon>Negativicutes</taxon>
        <taxon>Selenomonadales</taxon>
        <taxon>Selenomonadaceae</taxon>
        <taxon>Selenomonas</taxon>
    </lineage>
</organism>
<dbReference type="Proteomes" id="UP000323646">
    <property type="component" value="Unassembled WGS sequence"/>
</dbReference>
<dbReference type="OrthoDB" id="1677943at2"/>
<evidence type="ECO:0000313" key="2">
    <source>
        <dbReference type="Proteomes" id="UP000323646"/>
    </source>
</evidence>
<dbReference type="RefSeq" id="WP_149171017.1">
    <property type="nucleotide sequence ID" value="NZ_VTOY01000002.1"/>
</dbReference>
<evidence type="ECO:0000313" key="1">
    <source>
        <dbReference type="EMBL" id="TYZ24108.1"/>
    </source>
</evidence>
<reference evidence="1 2" key="1">
    <citation type="submission" date="2019-08" db="EMBL/GenBank/DDBJ databases">
        <title>Selenomonas sp. mPRGC5 and Selenomonas sp. mPRGC8 isolated from ruminal fluid of dairy goat (Capra hircus).</title>
        <authorList>
            <person name="Poothong S."/>
            <person name="Nuengjamnong C."/>
            <person name="Tanasupawat S."/>
        </authorList>
    </citation>
    <scope>NUCLEOTIDE SEQUENCE [LARGE SCALE GENOMIC DNA]</scope>
    <source>
        <strain evidence="2">mPRGC5</strain>
    </source>
</reference>
<comment type="caution">
    <text evidence="1">The sequence shown here is derived from an EMBL/GenBank/DDBJ whole genome shotgun (WGS) entry which is preliminary data.</text>
</comment>
<proteinExistence type="predicted"/>
<accession>A0A5D6WBI8</accession>
<dbReference type="AlphaFoldDB" id="A0A5D6WBI8"/>
<keyword evidence="2" id="KW-1185">Reference proteome</keyword>
<name>A0A5D6WBI8_9FIRM</name>
<protein>
    <submittedName>
        <fullName evidence="1">Uncharacterized protein</fullName>
    </submittedName>
</protein>
<dbReference type="EMBL" id="VTOY01000002">
    <property type="protein sequence ID" value="TYZ24108.1"/>
    <property type="molecule type" value="Genomic_DNA"/>
</dbReference>
<sequence>MIDLPASWQEQLQTIDWSKLEEKVQDYGPVIQVIQHTWNRESLQEISQGKLFVPDEVVNEAIAQRIPANGRVTALKVVSHANGRMDIVTDTTSVGKIELSGEIKEFVHSGDKSYAVYQVRERNIPSHGLMSWVFSRISLSMAERLVGKIEISDDLPVNIHRNTINIDYSKVLAASDFGKAEFQGYRLLDLIEVEGAVPKEGGIEFQTKLNVPDSVKNVLMQLVADETED</sequence>
<gene>
    <name evidence="1" type="ORF">FZ040_05150</name>
</gene>